<evidence type="ECO:0000259" key="3">
    <source>
        <dbReference type="Pfam" id="PF01648"/>
    </source>
</evidence>
<dbReference type="GO" id="GO:0000287">
    <property type="term" value="F:magnesium ion binding"/>
    <property type="evidence" value="ECO:0007669"/>
    <property type="project" value="InterPro"/>
</dbReference>
<dbReference type="GO" id="GO:0005829">
    <property type="term" value="C:cytosol"/>
    <property type="evidence" value="ECO:0007669"/>
    <property type="project" value="TreeGrafter"/>
</dbReference>
<accession>A0A4R0IUJ5</accession>
<proteinExistence type="inferred from homology"/>
<dbReference type="GO" id="GO:0019878">
    <property type="term" value="P:lysine biosynthetic process via aminoadipic acid"/>
    <property type="evidence" value="ECO:0007669"/>
    <property type="project" value="TreeGrafter"/>
</dbReference>
<reference evidence="4 5" key="1">
    <citation type="submission" date="2019-02" db="EMBL/GenBank/DDBJ databases">
        <title>Kribbella capetownensis sp. nov. and Kribbella speibonae sp. nov., isolated from soil.</title>
        <authorList>
            <person name="Curtis S.M."/>
            <person name="Norton I."/>
            <person name="Everest G.J."/>
            <person name="Meyers P.R."/>
        </authorList>
    </citation>
    <scope>NUCLEOTIDE SEQUENCE [LARGE SCALE GENOMIC DNA]</scope>
    <source>
        <strain evidence="4 5">DSM 27082</strain>
    </source>
</reference>
<feature type="domain" description="4'-phosphopantetheinyl transferase" evidence="3">
    <location>
        <begin position="102"/>
        <end position="161"/>
    </location>
</feature>
<dbReference type="Proteomes" id="UP000292695">
    <property type="component" value="Unassembled WGS sequence"/>
</dbReference>
<evidence type="ECO:0000313" key="4">
    <source>
        <dbReference type="EMBL" id="TCC36939.1"/>
    </source>
</evidence>
<dbReference type="InterPro" id="IPR037143">
    <property type="entry name" value="4-PPantetheinyl_Trfase_dom_sf"/>
</dbReference>
<evidence type="ECO:0000256" key="1">
    <source>
        <dbReference type="ARBA" id="ARBA00010990"/>
    </source>
</evidence>
<gene>
    <name evidence="4" type="ORF">E0H50_09640</name>
</gene>
<dbReference type="SUPFAM" id="SSF56214">
    <property type="entry name" value="4'-phosphopantetheinyl transferase"/>
    <property type="match status" value="1"/>
</dbReference>
<evidence type="ECO:0000313" key="5">
    <source>
        <dbReference type="Proteomes" id="UP000292695"/>
    </source>
</evidence>
<dbReference type="EMBL" id="SJKA01000003">
    <property type="protein sequence ID" value="TCC36939.1"/>
    <property type="molecule type" value="Genomic_DNA"/>
</dbReference>
<dbReference type="GO" id="GO:0008897">
    <property type="term" value="F:holo-[acyl-carrier-protein] synthase activity"/>
    <property type="evidence" value="ECO:0007669"/>
    <property type="project" value="InterPro"/>
</dbReference>
<dbReference type="Gene3D" id="3.90.470.20">
    <property type="entry name" value="4'-phosphopantetheinyl transferase domain"/>
    <property type="match status" value="2"/>
</dbReference>
<comment type="similarity">
    <text evidence="1">Belongs to the P-Pant transferase superfamily. Gsp/Sfp/HetI/AcpT family.</text>
</comment>
<dbReference type="OrthoDB" id="190168at2"/>
<keyword evidence="5" id="KW-1185">Reference proteome</keyword>
<protein>
    <submittedName>
        <fullName evidence="4">4'-phosphopantetheinyl transferase superfamily protein</fullName>
    </submittedName>
</protein>
<dbReference type="PANTHER" id="PTHR12215">
    <property type="entry name" value="PHOSPHOPANTETHEINE TRANSFERASE"/>
    <property type="match status" value="1"/>
</dbReference>
<dbReference type="AlphaFoldDB" id="A0A4R0IUJ5"/>
<sequence>MTVRSQQSAASCKYPKICNAGRRGASARYVRLVGGSVYVWVAAAGGEPREAAHGLLLELAGTLVGRPRLSHDEAGRPEIAGLAVSVAYSGRLVAVAAAYGGPVGVDLEEIRGREVTGLAERWFGVRELEWMRQQDDELVAFLQLWTAKEAVGKALGVGLRGAGLRREMPLGGGEVEPGLVVTHLSLPGAVLAVAAPVGVGVSPTLDPACVRG</sequence>
<dbReference type="PANTHER" id="PTHR12215:SF10">
    <property type="entry name" value="L-AMINOADIPATE-SEMIALDEHYDE DEHYDROGENASE-PHOSPHOPANTETHEINYL TRANSFERASE"/>
    <property type="match status" value="1"/>
</dbReference>
<name>A0A4R0IUJ5_9ACTN</name>
<evidence type="ECO:0000256" key="2">
    <source>
        <dbReference type="ARBA" id="ARBA00022679"/>
    </source>
</evidence>
<comment type="caution">
    <text evidence="4">The sequence shown here is derived from an EMBL/GenBank/DDBJ whole genome shotgun (WGS) entry which is preliminary data.</text>
</comment>
<organism evidence="4 5">
    <name type="scientific">Kribbella sindirgiensis</name>
    <dbReference type="NCBI Taxonomy" id="1124744"/>
    <lineage>
        <taxon>Bacteria</taxon>
        <taxon>Bacillati</taxon>
        <taxon>Actinomycetota</taxon>
        <taxon>Actinomycetes</taxon>
        <taxon>Propionibacteriales</taxon>
        <taxon>Kribbellaceae</taxon>
        <taxon>Kribbella</taxon>
    </lineage>
</organism>
<dbReference type="Pfam" id="PF01648">
    <property type="entry name" value="ACPS"/>
    <property type="match status" value="1"/>
</dbReference>
<dbReference type="InterPro" id="IPR008278">
    <property type="entry name" value="4-PPantetheinyl_Trfase_dom"/>
</dbReference>
<dbReference type="InterPro" id="IPR050559">
    <property type="entry name" value="P-Pant_transferase_sf"/>
</dbReference>
<keyword evidence="2 4" id="KW-0808">Transferase</keyword>